<proteinExistence type="predicted"/>
<feature type="non-terminal residue" evidence="3">
    <location>
        <position position="1"/>
    </location>
</feature>
<dbReference type="EMBL" id="ML179696">
    <property type="protein sequence ID" value="THU82949.1"/>
    <property type="molecule type" value="Genomic_DNA"/>
</dbReference>
<reference evidence="3 4" key="1">
    <citation type="journal article" date="2019" name="Nat. Ecol. Evol.">
        <title>Megaphylogeny resolves global patterns of mushroom evolution.</title>
        <authorList>
            <person name="Varga T."/>
            <person name="Krizsan K."/>
            <person name="Foldi C."/>
            <person name="Dima B."/>
            <person name="Sanchez-Garcia M."/>
            <person name="Sanchez-Ramirez S."/>
            <person name="Szollosi G.J."/>
            <person name="Szarkandi J.G."/>
            <person name="Papp V."/>
            <person name="Albert L."/>
            <person name="Andreopoulos W."/>
            <person name="Angelini C."/>
            <person name="Antonin V."/>
            <person name="Barry K.W."/>
            <person name="Bougher N.L."/>
            <person name="Buchanan P."/>
            <person name="Buyck B."/>
            <person name="Bense V."/>
            <person name="Catcheside P."/>
            <person name="Chovatia M."/>
            <person name="Cooper J."/>
            <person name="Damon W."/>
            <person name="Desjardin D."/>
            <person name="Finy P."/>
            <person name="Geml J."/>
            <person name="Haridas S."/>
            <person name="Hughes K."/>
            <person name="Justo A."/>
            <person name="Karasinski D."/>
            <person name="Kautmanova I."/>
            <person name="Kiss B."/>
            <person name="Kocsube S."/>
            <person name="Kotiranta H."/>
            <person name="LaButti K.M."/>
            <person name="Lechner B.E."/>
            <person name="Liimatainen K."/>
            <person name="Lipzen A."/>
            <person name="Lukacs Z."/>
            <person name="Mihaltcheva S."/>
            <person name="Morgado L.N."/>
            <person name="Niskanen T."/>
            <person name="Noordeloos M.E."/>
            <person name="Ohm R.A."/>
            <person name="Ortiz-Santana B."/>
            <person name="Ovrebo C."/>
            <person name="Racz N."/>
            <person name="Riley R."/>
            <person name="Savchenko A."/>
            <person name="Shiryaev A."/>
            <person name="Soop K."/>
            <person name="Spirin V."/>
            <person name="Szebenyi C."/>
            <person name="Tomsovsky M."/>
            <person name="Tulloss R.E."/>
            <person name="Uehling J."/>
            <person name="Grigoriev I.V."/>
            <person name="Vagvolgyi C."/>
            <person name="Papp T."/>
            <person name="Martin F.M."/>
            <person name="Miettinen O."/>
            <person name="Hibbett D.S."/>
            <person name="Nagy L.G."/>
        </authorList>
    </citation>
    <scope>NUCLEOTIDE SEQUENCE [LARGE SCALE GENOMIC DNA]</scope>
    <source>
        <strain evidence="3 4">CBS 962.96</strain>
    </source>
</reference>
<dbReference type="OrthoDB" id="1681765at2759"/>
<name>A0A4S8L3A8_DENBC</name>
<dbReference type="EMBL" id="ML179795">
    <property type="protein sequence ID" value="THU81590.1"/>
    <property type="molecule type" value="Genomic_DNA"/>
</dbReference>
<organism evidence="3 4">
    <name type="scientific">Dendrothele bispora (strain CBS 962.96)</name>
    <dbReference type="NCBI Taxonomy" id="1314807"/>
    <lineage>
        <taxon>Eukaryota</taxon>
        <taxon>Fungi</taxon>
        <taxon>Dikarya</taxon>
        <taxon>Basidiomycota</taxon>
        <taxon>Agaricomycotina</taxon>
        <taxon>Agaricomycetes</taxon>
        <taxon>Agaricomycetidae</taxon>
        <taxon>Agaricales</taxon>
        <taxon>Agaricales incertae sedis</taxon>
        <taxon>Dendrothele</taxon>
    </lineage>
</organism>
<evidence type="ECO:0000313" key="3">
    <source>
        <dbReference type="EMBL" id="THU82949.1"/>
    </source>
</evidence>
<accession>A0A4S8L3A8</accession>
<dbReference type="Proteomes" id="UP000297245">
    <property type="component" value="Unassembled WGS sequence"/>
</dbReference>
<dbReference type="AlphaFoldDB" id="A0A4S8L3A8"/>
<sequence length="116" mass="13195">VFGVVKNRWEILDCTPKYAMEVQAPIPPGLAAVHNFILKIDSSDLQHYLGAQDPMAGVPPASHDIGQLSEGPANRTEKTRAEQQRDGIAQGMWDDYQHLLYSWPRKVTVRYIFYRI</sequence>
<evidence type="ECO:0000313" key="2">
    <source>
        <dbReference type="EMBL" id="THU81590.1"/>
    </source>
</evidence>
<feature type="region of interest" description="Disordered" evidence="1">
    <location>
        <begin position="60"/>
        <end position="83"/>
    </location>
</feature>
<evidence type="ECO:0000256" key="1">
    <source>
        <dbReference type="SAM" id="MobiDB-lite"/>
    </source>
</evidence>
<protein>
    <submittedName>
        <fullName evidence="3">Uncharacterized protein</fullName>
    </submittedName>
</protein>
<evidence type="ECO:0000313" key="4">
    <source>
        <dbReference type="Proteomes" id="UP000297245"/>
    </source>
</evidence>
<gene>
    <name evidence="3" type="ORF">K435DRAFT_690453</name>
    <name evidence="2" type="ORF">K435DRAFT_693212</name>
</gene>
<keyword evidence="4" id="KW-1185">Reference proteome</keyword>